<dbReference type="RefSeq" id="WP_171400348.1">
    <property type="nucleotide sequence ID" value="NZ_CP049838.1"/>
</dbReference>
<sequence length="116" mass="13251">MIDHCCAEMTRQADLRCQAHPDVFACPDAMVRFEPKFREYGLIVHDGGSASRGIDFCPWCGARLPESQRDRWFDALEARGIDPWEDDVPPEFEDDRWLREGLTDPVSAGEDLPRSP</sequence>
<evidence type="ECO:0000313" key="3">
    <source>
        <dbReference type="EMBL" id="QJT05024.1"/>
    </source>
</evidence>
<evidence type="ECO:0000256" key="1">
    <source>
        <dbReference type="SAM" id="MobiDB-lite"/>
    </source>
</evidence>
<accession>A0A6M4WWW2</accession>
<feature type="domain" description="DUF6980" evidence="2">
    <location>
        <begin position="4"/>
        <end position="99"/>
    </location>
</feature>
<gene>
    <name evidence="3" type="ORF">G9272_35900</name>
</gene>
<feature type="compositionally biased region" description="Acidic residues" evidence="1">
    <location>
        <begin position="84"/>
        <end position="94"/>
    </location>
</feature>
<organism evidence="3 4">
    <name type="scientific">Streptomyces asoensis</name>
    <dbReference type="NCBI Taxonomy" id="249586"/>
    <lineage>
        <taxon>Bacteria</taxon>
        <taxon>Bacillati</taxon>
        <taxon>Actinomycetota</taxon>
        <taxon>Actinomycetes</taxon>
        <taxon>Kitasatosporales</taxon>
        <taxon>Streptomycetaceae</taxon>
        <taxon>Streptomyces</taxon>
    </lineage>
</organism>
<dbReference type="AlphaFoldDB" id="A0A6M4WWW2"/>
<keyword evidence="4" id="KW-1185">Reference proteome</keyword>
<evidence type="ECO:0000313" key="4">
    <source>
        <dbReference type="Proteomes" id="UP000502665"/>
    </source>
</evidence>
<name>A0A6M4WWW2_9ACTN</name>
<dbReference type="EMBL" id="CP049838">
    <property type="protein sequence ID" value="QJT05024.1"/>
    <property type="molecule type" value="Genomic_DNA"/>
</dbReference>
<protein>
    <recommendedName>
        <fullName evidence="2">DUF6980 domain-containing protein</fullName>
    </recommendedName>
</protein>
<evidence type="ECO:0000259" key="2">
    <source>
        <dbReference type="Pfam" id="PF22400"/>
    </source>
</evidence>
<dbReference type="Pfam" id="PF22400">
    <property type="entry name" value="DUF6980"/>
    <property type="match status" value="1"/>
</dbReference>
<dbReference type="Proteomes" id="UP000502665">
    <property type="component" value="Chromosome"/>
</dbReference>
<dbReference type="InterPro" id="IPR053918">
    <property type="entry name" value="DUF6980"/>
</dbReference>
<proteinExistence type="predicted"/>
<feature type="region of interest" description="Disordered" evidence="1">
    <location>
        <begin position="84"/>
        <end position="116"/>
    </location>
</feature>
<reference evidence="3" key="1">
    <citation type="submission" date="2020-03" db="EMBL/GenBank/DDBJ databases">
        <title>Molecular networking-based the target discovery of potent antiproliferative macrolactams: 5/6/7/16 polycyclic ansamycins and glycosylated trienomycin from Streptomyces cacaoi subsp. asoensis.</title>
        <authorList>
            <person name="Liu L.-L."/>
        </authorList>
    </citation>
    <scope>NUCLEOTIDE SEQUENCE [LARGE SCALE GENOMIC DNA]</scope>
    <source>
        <strain evidence="3">H2S5</strain>
    </source>
</reference>